<dbReference type="Pfam" id="PF01184">
    <property type="entry name" value="Gpr1_Fun34_YaaH"/>
    <property type="match status" value="1"/>
</dbReference>
<evidence type="ECO:0000256" key="1">
    <source>
        <dbReference type="ARBA" id="ARBA00004141"/>
    </source>
</evidence>
<dbReference type="EMBL" id="ABDG02000010">
    <property type="protein sequence ID" value="EHK51075.1"/>
    <property type="molecule type" value="Genomic_DNA"/>
</dbReference>
<evidence type="ECO:0000313" key="8">
    <source>
        <dbReference type="Proteomes" id="UP000005426"/>
    </source>
</evidence>
<dbReference type="AlphaFoldDB" id="G9NE42"/>
<dbReference type="PANTHER" id="PTHR31123">
    <property type="entry name" value="ACCUMULATION OF DYADS PROTEIN 2-RELATED"/>
    <property type="match status" value="1"/>
</dbReference>
<evidence type="ECO:0000256" key="3">
    <source>
        <dbReference type="ARBA" id="ARBA00022692"/>
    </source>
</evidence>
<feature type="transmembrane region" description="Helical" evidence="6">
    <location>
        <begin position="112"/>
        <end position="133"/>
    </location>
</feature>
<comment type="subcellular location">
    <subcellularLocation>
        <location evidence="1">Membrane</location>
        <topology evidence="1">Multi-pass membrane protein</topology>
    </subcellularLocation>
</comment>
<feature type="transmembrane region" description="Helical" evidence="6">
    <location>
        <begin position="206"/>
        <end position="225"/>
    </location>
</feature>
<evidence type="ECO:0008006" key="9">
    <source>
        <dbReference type="Google" id="ProtNLM"/>
    </source>
</evidence>
<dbReference type="InterPro" id="IPR000791">
    <property type="entry name" value="Gpr1/Fun34/SatP-like"/>
</dbReference>
<dbReference type="HOGENOM" id="CLU_051062_1_0_1"/>
<dbReference type="PANTHER" id="PTHR31123:SF1">
    <property type="entry name" value="ACCUMULATION OF DYADS PROTEIN 2-RELATED"/>
    <property type="match status" value="1"/>
</dbReference>
<sequence>MSSSINKVETDLEKGSEDRIEVARTGRVVKERAQPALAVMHKVRADPSPLGLLSFAACIFIFSLYGVRARGIGKPNLVVGMLIFYGGICQFLAGIMEFVAGNMFGATVFPSYAAFNLSFALIWLPGSGILQAYTDPSTSELTDEFNQALAMYLFAWMIITFIYTVAAIRSTWVLVINLVVLDIEYLLLACGYMVNNTSLLIAGNSLGFIVAFLSVLAWAATAGLWNSELTPFHLPVFEITDSE</sequence>
<organism evidence="7 8">
    <name type="scientific">Hypocrea atroviridis (strain ATCC 20476 / IMI 206040)</name>
    <name type="common">Trichoderma atroviride</name>
    <dbReference type="NCBI Taxonomy" id="452589"/>
    <lineage>
        <taxon>Eukaryota</taxon>
        <taxon>Fungi</taxon>
        <taxon>Dikarya</taxon>
        <taxon>Ascomycota</taxon>
        <taxon>Pezizomycotina</taxon>
        <taxon>Sordariomycetes</taxon>
        <taxon>Hypocreomycetidae</taxon>
        <taxon>Hypocreales</taxon>
        <taxon>Hypocreaceae</taxon>
        <taxon>Trichoderma</taxon>
    </lineage>
</organism>
<keyword evidence="5 6" id="KW-0472">Membrane</keyword>
<protein>
    <recommendedName>
        <fullName evidence="9">GPR1/FUN34/yaaH family protein</fullName>
    </recommendedName>
</protein>
<keyword evidence="8" id="KW-1185">Reference proteome</keyword>
<feature type="transmembrane region" description="Helical" evidence="6">
    <location>
        <begin position="145"/>
        <end position="166"/>
    </location>
</feature>
<dbReference type="OrthoDB" id="3648309at2759"/>
<keyword evidence="3 6" id="KW-0812">Transmembrane</keyword>
<keyword evidence="4 6" id="KW-1133">Transmembrane helix</keyword>
<dbReference type="OMA" id="INTFAGW"/>
<feature type="transmembrane region" description="Helical" evidence="6">
    <location>
        <begin position="50"/>
        <end position="67"/>
    </location>
</feature>
<dbReference type="STRING" id="452589.G9NE42"/>
<comment type="similarity">
    <text evidence="2">Belongs to the acetate uptake transporter (AceTr) (TC 2.A.96) family.</text>
</comment>
<dbReference type="Proteomes" id="UP000005426">
    <property type="component" value="Unassembled WGS sequence"/>
</dbReference>
<dbReference type="GO" id="GO:0005886">
    <property type="term" value="C:plasma membrane"/>
    <property type="evidence" value="ECO:0007669"/>
    <property type="project" value="TreeGrafter"/>
</dbReference>
<evidence type="ECO:0000256" key="5">
    <source>
        <dbReference type="ARBA" id="ARBA00023136"/>
    </source>
</evidence>
<evidence type="ECO:0000313" key="7">
    <source>
        <dbReference type="EMBL" id="EHK51075.1"/>
    </source>
</evidence>
<dbReference type="eggNOG" id="ENOG502S2WG">
    <property type="taxonomic scope" value="Eukaryota"/>
</dbReference>
<name>G9NE42_HYPAI</name>
<evidence type="ECO:0000256" key="4">
    <source>
        <dbReference type="ARBA" id="ARBA00022989"/>
    </source>
</evidence>
<feature type="transmembrane region" description="Helical" evidence="6">
    <location>
        <begin position="172"/>
        <end position="194"/>
    </location>
</feature>
<comment type="caution">
    <text evidence="7">The sequence shown here is derived from an EMBL/GenBank/DDBJ whole genome shotgun (WGS) entry which is preliminary data.</text>
</comment>
<accession>G9NE42</accession>
<dbReference type="NCBIfam" id="NF038013">
    <property type="entry name" value="AceTr_1"/>
    <property type="match status" value="1"/>
</dbReference>
<feature type="transmembrane region" description="Helical" evidence="6">
    <location>
        <begin position="79"/>
        <end position="100"/>
    </location>
</feature>
<dbReference type="InterPro" id="IPR051633">
    <property type="entry name" value="AceTr"/>
</dbReference>
<proteinExistence type="inferred from homology"/>
<dbReference type="GO" id="GO:0015123">
    <property type="term" value="F:acetate transmembrane transporter activity"/>
    <property type="evidence" value="ECO:0007669"/>
    <property type="project" value="TreeGrafter"/>
</dbReference>
<evidence type="ECO:0000256" key="6">
    <source>
        <dbReference type="SAM" id="Phobius"/>
    </source>
</evidence>
<reference evidence="7 8" key="1">
    <citation type="journal article" date="2011" name="Genome Biol.">
        <title>Comparative genome sequence analysis underscores mycoparasitism as the ancestral life style of Trichoderma.</title>
        <authorList>
            <person name="Kubicek C.P."/>
            <person name="Herrera-Estrella A."/>
            <person name="Seidl-Seiboth V."/>
            <person name="Martinez D.A."/>
            <person name="Druzhinina I.S."/>
            <person name="Thon M."/>
            <person name="Zeilinger S."/>
            <person name="Casas-Flores S."/>
            <person name="Horwitz B.A."/>
            <person name="Mukherjee P.K."/>
            <person name="Mukherjee M."/>
            <person name="Kredics L."/>
            <person name="Alcaraz L.D."/>
            <person name="Aerts A."/>
            <person name="Antal Z."/>
            <person name="Atanasova L."/>
            <person name="Cervantes-Badillo M.G."/>
            <person name="Challacombe J."/>
            <person name="Chertkov O."/>
            <person name="McCluskey K."/>
            <person name="Coulpier F."/>
            <person name="Deshpande N."/>
            <person name="von Doehren H."/>
            <person name="Ebbole D.J."/>
            <person name="Esquivel-Naranjo E.U."/>
            <person name="Fekete E."/>
            <person name="Flipphi M."/>
            <person name="Glaser F."/>
            <person name="Gomez-Rodriguez E.Y."/>
            <person name="Gruber S."/>
            <person name="Han C."/>
            <person name="Henrissat B."/>
            <person name="Hermosa R."/>
            <person name="Hernandez-Onate M."/>
            <person name="Karaffa L."/>
            <person name="Kosti I."/>
            <person name="Le Crom S."/>
            <person name="Lindquist E."/>
            <person name="Lucas S."/>
            <person name="Luebeck M."/>
            <person name="Luebeck P.S."/>
            <person name="Margeot A."/>
            <person name="Metz B."/>
            <person name="Misra M."/>
            <person name="Nevalainen H."/>
            <person name="Omann M."/>
            <person name="Packer N."/>
            <person name="Perrone G."/>
            <person name="Uresti-Rivera E.E."/>
            <person name="Salamov A."/>
            <person name="Schmoll M."/>
            <person name="Seiboth B."/>
            <person name="Shapiro H."/>
            <person name="Sukno S."/>
            <person name="Tamayo-Ramos J.A."/>
            <person name="Tisch D."/>
            <person name="Wiest A."/>
            <person name="Wilkinson H.H."/>
            <person name="Zhang M."/>
            <person name="Coutinho P.M."/>
            <person name="Kenerley C.M."/>
            <person name="Monte E."/>
            <person name="Baker S.E."/>
            <person name="Grigoriev I.V."/>
        </authorList>
    </citation>
    <scope>NUCLEOTIDE SEQUENCE [LARGE SCALE GENOMIC DNA]</scope>
    <source>
        <strain evidence="8">ATCC 20476 / IMI 206040</strain>
    </source>
</reference>
<gene>
    <name evidence="7" type="ORF">TRIATDRAFT_55005</name>
</gene>
<evidence type="ECO:0000256" key="2">
    <source>
        <dbReference type="ARBA" id="ARBA00005587"/>
    </source>
</evidence>